<comment type="catalytic activity">
    <reaction evidence="7">
        <text>4-imidazolone-5-propanoate + H2O = N-formimidoyl-L-glutamate</text>
        <dbReference type="Rhea" id="RHEA:23660"/>
        <dbReference type="ChEBI" id="CHEBI:15377"/>
        <dbReference type="ChEBI" id="CHEBI:58928"/>
        <dbReference type="ChEBI" id="CHEBI:77893"/>
        <dbReference type="EC" id="3.5.2.7"/>
    </reaction>
</comment>
<feature type="binding site" evidence="7">
    <location>
        <position position="81"/>
    </location>
    <ligand>
        <name>Zn(2+)</name>
        <dbReference type="ChEBI" id="CHEBI:29105"/>
    </ligand>
</feature>
<sequence length="414" mass="46257">MTQSKNLSIKRLINGRYWASHHPLADKTGILHAHDLLIQNEQIIGLIAKDEGHYAFNSNDIEYHDLKNMLVTPGLIDCHTHLVFAGNRAYEWEKRLNGATYESIVKEGGGILSTVRATRESSEAELYNLSLPRLDSLMNEGVTTIEIKTGYGLDYDSELKTLKVIKELQNKHSIDISPTFLGAHAVPNEFIHNKSAYLDLVIDKMLPDFFTARLFEAVDIFCEKIAFSLDDAKRLFEKAHSLGIPIKAHAEQLSHLGASGLVAKFKGLSVDHIEYLEESDILLMKNSGTVATLLPLAFYFLKETKLPPIDLLRRHKIPIAVSTDFNPGTAPMASIRLAMNMAAVQFNLTPKEILKGVTVNAAKALNRSTSIGVISPNYLANLAIWAVDQPVEIFYELGKNPLVQRIYKGEFRKH</sequence>
<feature type="binding site" evidence="7">
    <location>
        <position position="249"/>
    </location>
    <ligand>
        <name>Fe(3+)</name>
        <dbReference type="ChEBI" id="CHEBI:29034"/>
    </ligand>
</feature>
<feature type="binding site" evidence="7">
    <location>
        <position position="328"/>
    </location>
    <ligand>
        <name>N-formimidoyl-L-glutamate</name>
        <dbReference type="ChEBI" id="CHEBI:58928"/>
    </ligand>
</feature>
<evidence type="ECO:0000256" key="2">
    <source>
        <dbReference type="ARBA" id="ARBA00022723"/>
    </source>
</evidence>
<keyword evidence="4 7" id="KW-0369">Histidine metabolism</keyword>
<dbReference type="EC" id="3.5.2.7" evidence="1 7"/>
<dbReference type="HAMAP" id="MF_00372">
    <property type="entry name" value="HutI"/>
    <property type="match status" value="1"/>
</dbReference>
<keyword evidence="3 7" id="KW-0378">Hydrolase</keyword>
<keyword evidence="7" id="KW-0963">Cytoplasm</keyword>
<dbReference type="PANTHER" id="PTHR42752">
    <property type="entry name" value="IMIDAZOLONEPROPIONASE"/>
    <property type="match status" value="1"/>
</dbReference>
<dbReference type="Pfam" id="PF01979">
    <property type="entry name" value="Amidohydro_1"/>
    <property type="match status" value="1"/>
</dbReference>
<feature type="binding site" evidence="7">
    <location>
        <position position="151"/>
    </location>
    <ligand>
        <name>N-formimidoyl-L-glutamate</name>
        <dbReference type="ChEBI" id="CHEBI:58928"/>
    </ligand>
</feature>
<dbReference type="Gene3D" id="2.30.40.10">
    <property type="entry name" value="Urease, subunit C, domain 1"/>
    <property type="match status" value="1"/>
</dbReference>
<dbReference type="NCBIfam" id="TIGR01224">
    <property type="entry name" value="hutI"/>
    <property type="match status" value="1"/>
</dbReference>
<reference evidence="9 10" key="1">
    <citation type="submission" date="2024-09" db="EMBL/GenBank/DDBJ databases">
        <authorList>
            <person name="Sun Q."/>
            <person name="Mori K."/>
        </authorList>
    </citation>
    <scope>NUCLEOTIDE SEQUENCE [LARGE SCALE GENOMIC DNA]</scope>
    <source>
        <strain evidence="9 10">CCM 8545</strain>
    </source>
</reference>
<comment type="function">
    <text evidence="7">Catalyzes the hydrolytic cleavage of the carbon-nitrogen bond in imidazolone-5-propanoate to yield N-formimidoyl-L-glutamate. It is the third step in the universal histidine degradation pathway.</text>
</comment>
<feature type="binding site" evidence="7">
    <location>
        <position position="249"/>
    </location>
    <ligand>
        <name>Zn(2+)</name>
        <dbReference type="ChEBI" id="CHEBI:29105"/>
    </ligand>
</feature>
<feature type="binding site" evidence="7">
    <location>
        <position position="81"/>
    </location>
    <ligand>
        <name>Fe(3+)</name>
        <dbReference type="ChEBI" id="CHEBI:29034"/>
    </ligand>
</feature>
<comment type="pathway">
    <text evidence="7">Amino-acid degradation; L-histidine degradation into L-glutamate; N-formimidoyl-L-glutamate from L-histidine: step 3/3.</text>
</comment>
<evidence type="ECO:0000256" key="1">
    <source>
        <dbReference type="ARBA" id="ARBA00012864"/>
    </source>
</evidence>
<feature type="binding site" evidence="7">
    <location>
        <position position="329"/>
    </location>
    <ligand>
        <name>4-imidazolone-5-propanoate</name>
        <dbReference type="ChEBI" id="CHEBI:77893"/>
    </ligand>
</feature>
<keyword evidence="10" id="KW-1185">Reference proteome</keyword>
<evidence type="ECO:0000256" key="6">
    <source>
        <dbReference type="ARBA" id="ARBA00023004"/>
    </source>
</evidence>
<feature type="binding site" evidence="7">
    <location>
        <position position="184"/>
    </location>
    <ligand>
        <name>4-imidazolone-5-propanoate</name>
        <dbReference type="ChEBI" id="CHEBI:77893"/>
    </ligand>
</feature>
<comment type="cofactor">
    <cofactor evidence="7">
        <name>Zn(2+)</name>
        <dbReference type="ChEBI" id="CHEBI:29105"/>
    </cofactor>
    <cofactor evidence="7">
        <name>Fe(3+)</name>
        <dbReference type="ChEBI" id="CHEBI:29034"/>
    </cofactor>
    <text evidence="7">Binds 1 zinc or iron ion per subunit.</text>
</comment>
<dbReference type="RefSeq" id="WP_385876422.1">
    <property type="nucleotide sequence ID" value="NZ_JBHLXE010000044.1"/>
</dbReference>
<feature type="binding site" evidence="7">
    <location>
        <position position="88"/>
    </location>
    <ligand>
        <name>4-imidazolone-5-propanoate</name>
        <dbReference type="ChEBI" id="CHEBI:77893"/>
    </ligand>
</feature>
<feature type="binding site" evidence="7">
    <location>
        <position position="324"/>
    </location>
    <ligand>
        <name>Fe(3+)</name>
        <dbReference type="ChEBI" id="CHEBI:29034"/>
    </ligand>
</feature>
<dbReference type="Proteomes" id="UP001589758">
    <property type="component" value="Unassembled WGS sequence"/>
</dbReference>
<comment type="subcellular location">
    <subcellularLocation>
        <location evidence="7">Cytoplasm</location>
    </subcellularLocation>
</comment>
<feature type="binding site" evidence="7">
    <location>
        <position position="79"/>
    </location>
    <ligand>
        <name>Fe(3+)</name>
        <dbReference type="ChEBI" id="CHEBI:29034"/>
    </ligand>
</feature>
<gene>
    <name evidence="7 9" type="primary">hutI</name>
    <name evidence="9" type="ORF">ACFFIT_04315</name>
</gene>
<feature type="binding site" evidence="7">
    <location>
        <position position="252"/>
    </location>
    <ligand>
        <name>4-imidazolone-5-propanoate</name>
        <dbReference type="ChEBI" id="CHEBI:77893"/>
    </ligand>
</feature>
<dbReference type="GO" id="GO:0050480">
    <property type="term" value="F:imidazolonepropionase activity"/>
    <property type="evidence" value="ECO:0007669"/>
    <property type="project" value="UniProtKB-EC"/>
</dbReference>
<keyword evidence="5 7" id="KW-0862">Zinc</keyword>
<evidence type="ECO:0000256" key="3">
    <source>
        <dbReference type="ARBA" id="ARBA00022801"/>
    </source>
</evidence>
<dbReference type="InterPro" id="IPR032466">
    <property type="entry name" value="Metal_Hydrolase"/>
</dbReference>
<feature type="domain" description="Amidohydrolase-related" evidence="8">
    <location>
        <begin position="70"/>
        <end position="403"/>
    </location>
</feature>
<evidence type="ECO:0000256" key="4">
    <source>
        <dbReference type="ARBA" id="ARBA00022808"/>
    </source>
</evidence>
<feature type="binding site" evidence="7">
    <location>
        <position position="79"/>
    </location>
    <ligand>
        <name>Zn(2+)</name>
        <dbReference type="ChEBI" id="CHEBI:29105"/>
    </ligand>
</feature>
<protein>
    <recommendedName>
        <fullName evidence="1 7">Imidazolonepropionase</fullName>
        <ecNumber evidence="1 7">3.5.2.7</ecNumber>
    </recommendedName>
    <alternativeName>
        <fullName evidence="7">Imidazolone-5-propionate hydrolase</fullName>
    </alternativeName>
</protein>
<name>A0ABV6C8Q9_9GAMM</name>
<keyword evidence="2 7" id="KW-0479">Metal-binding</keyword>
<accession>A0ABV6C8Q9</accession>
<organism evidence="9 10">
    <name type="scientific">Thorsellia kenyensis</name>
    <dbReference type="NCBI Taxonomy" id="1549888"/>
    <lineage>
        <taxon>Bacteria</taxon>
        <taxon>Pseudomonadati</taxon>
        <taxon>Pseudomonadota</taxon>
        <taxon>Gammaproteobacteria</taxon>
        <taxon>Enterobacterales</taxon>
        <taxon>Thorselliaceae</taxon>
        <taxon>Thorsellia</taxon>
    </lineage>
</organism>
<comment type="caution">
    <text evidence="9">The sequence shown here is derived from an EMBL/GenBank/DDBJ whole genome shotgun (WGS) entry which is preliminary data.</text>
</comment>
<proteinExistence type="inferred from homology"/>
<dbReference type="InterPro" id="IPR011059">
    <property type="entry name" value="Metal-dep_hydrolase_composite"/>
</dbReference>
<evidence type="ECO:0000313" key="10">
    <source>
        <dbReference type="Proteomes" id="UP001589758"/>
    </source>
</evidence>
<dbReference type="EMBL" id="JBHLXE010000044">
    <property type="protein sequence ID" value="MFC0179325.1"/>
    <property type="molecule type" value="Genomic_DNA"/>
</dbReference>
<feature type="binding site" evidence="7">
    <location>
        <position position="151"/>
    </location>
    <ligand>
        <name>4-imidazolone-5-propanoate</name>
        <dbReference type="ChEBI" id="CHEBI:77893"/>
    </ligand>
</feature>
<dbReference type="InterPro" id="IPR005920">
    <property type="entry name" value="HutI"/>
</dbReference>
<keyword evidence="6 7" id="KW-0408">Iron</keyword>
<dbReference type="Gene3D" id="3.20.20.140">
    <property type="entry name" value="Metal-dependent hydrolases"/>
    <property type="match status" value="1"/>
</dbReference>
<feature type="binding site" evidence="7">
    <location>
        <position position="324"/>
    </location>
    <ligand>
        <name>Zn(2+)</name>
        <dbReference type="ChEBI" id="CHEBI:29105"/>
    </ligand>
</feature>
<evidence type="ECO:0000256" key="5">
    <source>
        <dbReference type="ARBA" id="ARBA00022833"/>
    </source>
</evidence>
<feature type="binding site" evidence="7">
    <location>
        <position position="326"/>
    </location>
    <ligand>
        <name>N-formimidoyl-L-glutamate</name>
        <dbReference type="ChEBI" id="CHEBI:58928"/>
    </ligand>
</feature>
<dbReference type="SUPFAM" id="SSF51556">
    <property type="entry name" value="Metallo-dependent hydrolases"/>
    <property type="match status" value="1"/>
</dbReference>
<evidence type="ECO:0000313" key="9">
    <source>
        <dbReference type="EMBL" id="MFC0179325.1"/>
    </source>
</evidence>
<evidence type="ECO:0000259" key="8">
    <source>
        <dbReference type="Pfam" id="PF01979"/>
    </source>
</evidence>
<evidence type="ECO:0000256" key="7">
    <source>
        <dbReference type="HAMAP-Rule" id="MF_00372"/>
    </source>
</evidence>
<dbReference type="InterPro" id="IPR006680">
    <property type="entry name" value="Amidohydro-rel"/>
</dbReference>
<dbReference type="PANTHER" id="PTHR42752:SF1">
    <property type="entry name" value="IMIDAZOLONEPROPIONASE-RELATED"/>
    <property type="match status" value="1"/>
</dbReference>
<dbReference type="SUPFAM" id="SSF51338">
    <property type="entry name" value="Composite domain of metallo-dependent hydrolases"/>
    <property type="match status" value="1"/>
</dbReference>
<comment type="similarity">
    <text evidence="7">Belongs to the metallo-dependent hydrolases superfamily. HutI family.</text>
</comment>